<evidence type="ECO:0000313" key="2">
    <source>
        <dbReference type="EMBL" id="KZT71968.1"/>
    </source>
</evidence>
<dbReference type="EMBL" id="KV429043">
    <property type="protein sequence ID" value="KZT71968.1"/>
    <property type="molecule type" value="Genomic_DNA"/>
</dbReference>
<feature type="compositionally biased region" description="Polar residues" evidence="1">
    <location>
        <begin position="107"/>
        <end position="117"/>
    </location>
</feature>
<proteinExistence type="predicted"/>
<feature type="region of interest" description="Disordered" evidence="1">
    <location>
        <begin position="97"/>
        <end position="123"/>
    </location>
</feature>
<accession>A0A165SGV4</accession>
<evidence type="ECO:0000256" key="1">
    <source>
        <dbReference type="SAM" id="MobiDB-lite"/>
    </source>
</evidence>
<feature type="compositionally biased region" description="Polar residues" evidence="1">
    <location>
        <begin position="15"/>
        <end position="24"/>
    </location>
</feature>
<organism evidence="2 3">
    <name type="scientific">Daedalea quercina L-15889</name>
    <dbReference type="NCBI Taxonomy" id="1314783"/>
    <lineage>
        <taxon>Eukaryota</taxon>
        <taxon>Fungi</taxon>
        <taxon>Dikarya</taxon>
        <taxon>Basidiomycota</taxon>
        <taxon>Agaricomycotina</taxon>
        <taxon>Agaricomycetes</taxon>
        <taxon>Polyporales</taxon>
        <taxon>Fomitopsis</taxon>
    </lineage>
</organism>
<reference evidence="2 3" key="1">
    <citation type="journal article" date="2016" name="Mol. Biol. Evol.">
        <title>Comparative Genomics of Early-Diverging Mushroom-Forming Fungi Provides Insights into the Origins of Lignocellulose Decay Capabilities.</title>
        <authorList>
            <person name="Nagy L.G."/>
            <person name="Riley R."/>
            <person name="Tritt A."/>
            <person name="Adam C."/>
            <person name="Daum C."/>
            <person name="Floudas D."/>
            <person name="Sun H."/>
            <person name="Yadav J.S."/>
            <person name="Pangilinan J."/>
            <person name="Larsson K.H."/>
            <person name="Matsuura K."/>
            <person name="Barry K."/>
            <person name="Labutti K."/>
            <person name="Kuo R."/>
            <person name="Ohm R.A."/>
            <person name="Bhattacharya S.S."/>
            <person name="Shirouzu T."/>
            <person name="Yoshinaga Y."/>
            <person name="Martin F.M."/>
            <person name="Grigoriev I.V."/>
            <person name="Hibbett D.S."/>
        </authorList>
    </citation>
    <scope>NUCLEOTIDE SEQUENCE [LARGE SCALE GENOMIC DNA]</scope>
    <source>
        <strain evidence="2 3">L-15889</strain>
    </source>
</reference>
<dbReference type="PANTHER" id="PTHR39474:SF1">
    <property type="entry name" value="FUNGAL SPECIFIC TRANSCRIPTION FACTOR"/>
    <property type="match status" value="1"/>
</dbReference>
<dbReference type="STRING" id="1314783.A0A165SGV4"/>
<dbReference type="Proteomes" id="UP000076727">
    <property type="component" value="Unassembled WGS sequence"/>
</dbReference>
<dbReference type="OrthoDB" id="4590138at2759"/>
<evidence type="ECO:0000313" key="3">
    <source>
        <dbReference type="Proteomes" id="UP000076727"/>
    </source>
</evidence>
<dbReference type="PANTHER" id="PTHR39474">
    <property type="entry name" value="UNNAMED PRODUCT"/>
    <property type="match status" value="1"/>
</dbReference>
<gene>
    <name evidence="2" type="ORF">DAEQUDRAFT_776180</name>
</gene>
<dbReference type="AlphaFoldDB" id="A0A165SGV4"/>
<keyword evidence="3" id="KW-1185">Reference proteome</keyword>
<protein>
    <submittedName>
        <fullName evidence="2">Uncharacterized protein</fullName>
    </submittedName>
</protein>
<feature type="region of interest" description="Disordered" evidence="1">
    <location>
        <begin position="1"/>
        <end position="24"/>
    </location>
</feature>
<sequence length="123" mass="13724">MNDEHAATHLLPAPETQNSQDATKVQLGSEQGVKFDALGPLVVNSDGSPPVMYLPRSDTHARSVNEQTLSRIANWPNMAEIERERTMRVLIARNQIRMANQEKRQQDQGPESTQNSPAEIHAK</sequence>
<name>A0A165SGV4_9APHY</name>